<organism evidence="1 2">
    <name type="scientific">Aspergillus nanangensis</name>
    <dbReference type="NCBI Taxonomy" id="2582783"/>
    <lineage>
        <taxon>Eukaryota</taxon>
        <taxon>Fungi</taxon>
        <taxon>Dikarya</taxon>
        <taxon>Ascomycota</taxon>
        <taxon>Pezizomycotina</taxon>
        <taxon>Eurotiomycetes</taxon>
        <taxon>Eurotiomycetidae</taxon>
        <taxon>Eurotiales</taxon>
        <taxon>Aspergillaceae</taxon>
        <taxon>Aspergillus</taxon>
        <taxon>Aspergillus subgen. Circumdati</taxon>
    </lineage>
</organism>
<protein>
    <submittedName>
        <fullName evidence="1">Uncharacterized protein</fullName>
    </submittedName>
</protein>
<comment type="caution">
    <text evidence="1">The sequence shown here is derived from an EMBL/GenBank/DDBJ whole genome shotgun (WGS) entry which is preliminary data.</text>
</comment>
<sequence length="172" mass="20297">MAPNLFLCLRAVFCPTYWFQRGERIQGSLNKEEHWNSPVPGIYKYFPGRGWHLIHQDGHEYDEKLPVPLVYCRILHRYMFEQEMENRCRWHSVVVHEGAKPERFLFFHLDDSDFWVAGWDAKGKFIPGPYQKWQFDPTAQTMRRVVFPESSNVSYASIVPTRGLSLALPHAL</sequence>
<dbReference type="AlphaFoldDB" id="A0AAD4GX18"/>
<reference evidence="1" key="2">
    <citation type="submission" date="2020-02" db="EMBL/GenBank/DDBJ databases">
        <authorList>
            <person name="Gilchrist C.L.M."/>
            <person name="Chooi Y.-H."/>
        </authorList>
    </citation>
    <scope>NUCLEOTIDE SEQUENCE</scope>
    <source>
        <strain evidence="1">MST-FP2251</strain>
    </source>
</reference>
<name>A0AAD4GX18_ASPNN</name>
<evidence type="ECO:0000313" key="2">
    <source>
        <dbReference type="Proteomes" id="UP001194746"/>
    </source>
</evidence>
<keyword evidence="2" id="KW-1185">Reference proteome</keyword>
<reference evidence="1" key="1">
    <citation type="journal article" date="2019" name="Beilstein J. Org. Chem.">
        <title>Nanangenines: drimane sesquiterpenoids as the dominant metabolite cohort of a novel Australian fungus, Aspergillus nanangensis.</title>
        <authorList>
            <person name="Lacey H.J."/>
            <person name="Gilchrist C.L.M."/>
            <person name="Crombie A."/>
            <person name="Kalaitzis J.A."/>
            <person name="Vuong D."/>
            <person name="Rutledge P.J."/>
            <person name="Turner P."/>
            <person name="Pitt J.I."/>
            <person name="Lacey E."/>
            <person name="Chooi Y.H."/>
            <person name="Piggott A.M."/>
        </authorList>
    </citation>
    <scope>NUCLEOTIDE SEQUENCE</scope>
    <source>
        <strain evidence="1">MST-FP2251</strain>
    </source>
</reference>
<dbReference type="EMBL" id="VCAU01000012">
    <property type="protein sequence ID" value="KAF9892512.1"/>
    <property type="molecule type" value="Genomic_DNA"/>
</dbReference>
<evidence type="ECO:0000313" key="1">
    <source>
        <dbReference type="EMBL" id="KAF9892512.1"/>
    </source>
</evidence>
<accession>A0AAD4GX18</accession>
<proteinExistence type="predicted"/>
<gene>
    <name evidence="1" type="ORF">FE257_001621</name>
</gene>
<dbReference type="Proteomes" id="UP001194746">
    <property type="component" value="Unassembled WGS sequence"/>
</dbReference>